<evidence type="ECO:0000313" key="4">
    <source>
        <dbReference type="EMBL" id="REA63051.1"/>
    </source>
</evidence>
<evidence type="ECO:0000259" key="3">
    <source>
        <dbReference type="PROSITE" id="PS51000"/>
    </source>
</evidence>
<dbReference type="AlphaFoldDB" id="A0A3D8YI39"/>
<dbReference type="Proteomes" id="UP000256373">
    <property type="component" value="Unassembled WGS sequence"/>
</dbReference>
<sequence length="326" mass="37451">MNDTEVSRLARLVSLTTLLQTKRTLTATELALRFGVSTRTIYRDIKTLESAGVPVMTIDGKGYALLEGYRIPPVMFTQQEALSLLTAEKLASKRTDVKTAELIRAAMDKLRAALKYTGRDHIESMTSRIQVLDVQHGMSGDNTYQALLGAISAHYLVHISYQSADANSVINRIIEPIGLYLSQHWHVVAFCRLRNDFRDFRLDRIKDTMVSSDTFPVRTETLQRYWDQELKRRTKQKVTVIILTEQIPRPLYQQFNDSKLLYGFSDQKKLSKHESEMIFMVGDLHYIARWMLTFAGYVKIIEPVELKHQLKLLAEQAFHAFGYNEG</sequence>
<feature type="domain" description="HTH deoR-type" evidence="3">
    <location>
        <begin position="8"/>
        <end position="63"/>
    </location>
</feature>
<dbReference type="PROSITE" id="PS52050">
    <property type="entry name" value="WYL"/>
    <property type="match status" value="1"/>
</dbReference>
<dbReference type="InterPro" id="IPR028349">
    <property type="entry name" value="PafC-like"/>
</dbReference>
<accession>A0A3D8YI39</accession>
<dbReference type="PANTHER" id="PTHR34580:SF1">
    <property type="entry name" value="PROTEIN PAFC"/>
    <property type="match status" value="1"/>
</dbReference>
<dbReference type="SUPFAM" id="SSF46785">
    <property type="entry name" value="Winged helix' DNA-binding domain"/>
    <property type="match status" value="1"/>
</dbReference>
<proteinExistence type="predicted"/>
<dbReference type="PANTHER" id="PTHR34580">
    <property type="match status" value="1"/>
</dbReference>
<protein>
    <submittedName>
        <fullName evidence="4">YafY family transcriptional regulator</fullName>
    </submittedName>
</protein>
<evidence type="ECO:0000313" key="5">
    <source>
        <dbReference type="Proteomes" id="UP000256373"/>
    </source>
</evidence>
<evidence type="ECO:0000256" key="1">
    <source>
        <dbReference type="ARBA" id="ARBA00023015"/>
    </source>
</evidence>
<reference evidence="4 5" key="1">
    <citation type="submission" date="2018-07" db="EMBL/GenBank/DDBJ databases">
        <title>Dyadobacter roseus sp. nov., isolated from rose rhizosphere soil.</title>
        <authorList>
            <person name="Chen L."/>
        </authorList>
    </citation>
    <scope>NUCLEOTIDE SEQUENCE [LARGE SCALE GENOMIC DNA]</scope>
    <source>
        <strain evidence="4 5">RS19</strain>
    </source>
</reference>
<dbReference type="InterPro" id="IPR026881">
    <property type="entry name" value="WYL_dom"/>
</dbReference>
<organism evidence="4 5">
    <name type="scientific">Dyadobacter luteus</name>
    <dbReference type="NCBI Taxonomy" id="2259619"/>
    <lineage>
        <taxon>Bacteria</taxon>
        <taxon>Pseudomonadati</taxon>
        <taxon>Bacteroidota</taxon>
        <taxon>Cytophagia</taxon>
        <taxon>Cytophagales</taxon>
        <taxon>Spirosomataceae</taxon>
        <taxon>Dyadobacter</taxon>
    </lineage>
</organism>
<dbReference type="EMBL" id="QNUL01000003">
    <property type="protein sequence ID" value="REA63051.1"/>
    <property type="molecule type" value="Genomic_DNA"/>
</dbReference>
<keyword evidence="1" id="KW-0805">Transcription regulation</keyword>
<dbReference type="Pfam" id="PF13280">
    <property type="entry name" value="WYL"/>
    <property type="match status" value="1"/>
</dbReference>
<dbReference type="PIRSF" id="PIRSF016838">
    <property type="entry name" value="PafC"/>
    <property type="match status" value="1"/>
</dbReference>
<dbReference type="GO" id="GO:0003700">
    <property type="term" value="F:DNA-binding transcription factor activity"/>
    <property type="evidence" value="ECO:0007669"/>
    <property type="project" value="InterPro"/>
</dbReference>
<dbReference type="InterPro" id="IPR051534">
    <property type="entry name" value="CBASS_pafABC_assoc_protein"/>
</dbReference>
<dbReference type="InterPro" id="IPR013196">
    <property type="entry name" value="HTH_11"/>
</dbReference>
<dbReference type="RefSeq" id="WP_115829639.1">
    <property type="nucleotide sequence ID" value="NZ_QNUL01000003.1"/>
</dbReference>
<keyword evidence="5" id="KW-1185">Reference proteome</keyword>
<dbReference type="Gene3D" id="1.10.10.10">
    <property type="entry name" value="Winged helix-like DNA-binding domain superfamily/Winged helix DNA-binding domain"/>
    <property type="match status" value="1"/>
</dbReference>
<comment type="caution">
    <text evidence="4">The sequence shown here is derived from an EMBL/GenBank/DDBJ whole genome shotgun (WGS) entry which is preliminary data.</text>
</comment>
<dbReference type="InterPro" id="IPR036390">
    <property type="entry name" value="WH_DNA-bd_sf"/>
</dbReference>
<dbReference type="Pfam" id="PF08279">
    <property type="entry name" value="HTH_11"/>
    <property type="match status" value="1"/>
</dbReference>
<dbReference type="InterPro" id="IPR036388">
    <property type="entry name" value="WH-like_DNA-bd_sf"/>
</dbReference>
<dbReference type="OrthoDB" id="9815009at2"/>
<dbReference type="InterPro" id="IPR001034">
    <property type="entry name" value="DeoR_HTH"/>
</dbReference>
<dbReference type="PROSITE" id="PS51000">
    <property type="entry name" value="HTH_DEOR_2"/>
    <property type="match status" value="1"/>
</dbReference>
<name>A0A3D8YI39_9BACT</name>
<keyword evidence="2" id="KW-0804">Transcription</keyword>
<gene>
    <name evidence="4" type="ORF">DSL64_05360</name>
</gene>
<evidence type="ECO:0000256" key="2">
    <source>
        <dbReference type="ARBA" id="ARBA00023163"/>
    </source>
</evidence>